<dbReference type="GO" id="GO:0004016">
    <property type="term" value="F:adenylate cyclase activity"/>
    <property type="evidence" value="ECO:0007669"/>
    <property type="project" value="UniProtKB-UniRule"/>
</dbReference>
<reference evidence="12" key="1">
    <citation type="journal article" date="2020" name="ISME J.">
        <title>Gammaproteobacteria mediating utilization of methyl-, sulfur- and petroleum organic compounds in deep ocean hydrothermal plumes.</title>
        <authorList>
            <person name="Zhou Z."/>
            <person name="Liu Y."/>
            <person name="Pan J."/>
            <person name="Cron B.R."/>
            <person name="Toner B.M."/>
            <person name="Anantharaman K."/>
            <person name="Breier J.A."/>
            <person name="Dick G.J."/>
            <person name="Li M."/>
        </authorList>
    </citation>
    <scope>NUCLEOTIDE SEQUENCE</scope>
    <source>
        <strain evidence="12">SZUA-1501</strain>
    </source>
</reference>
<keyword evidence="5 10" id="KW-0548">Nucleotidyltransferase</keyword>
<keyword evidence="2 10" id="KW-1003">Cell membrane</keyword>
<keyword evidence="3 10" id="KW-0808">Transferase</keyword>
<dbReference type="Proteomes" id="UP000606463">
    <property type="component" value="Unassembled WGS sequence"/>
</dbReference>
<dbReference type="EMBL" id="DQVE01000004">
    <property type="protein sequence ID" value="HIP97834.1"/>
    <property type="molecule type" value="Genomic_DNA"/>
</dbReference>
<dbReference type="Pfam" id="PF02457">
    <property type="entry name" value="DAC"/>
    <property type="match status" value="1"/>
</dbReference>
<dbReference type="InterPro" id="IPR003390">
    <property type="entry name" value="DNA_integrity_scan_DisA_N"/>
</dbReference>
<comment type="similarity">
    <text evidence="10">Belongs to the adenylate cyclase family. DacA/CdaA subfamily.</text>
</comment>
<evidence type="ECO:0000256" key="6">
    <source>
        <dbReference type="ARBA" id="ARBA00022741"/>
    </source>
</evidence>
<feature type="transmembrane region" description="Helical" evidence="10">
    <location>
        <begin position="17"/>
        <end position="35"/>
    </location>
</feature>
<proteinExistence type="inferred from homology"/>
<dbReference type="EC" id="2.7.7.85" evidence="10"/>
<dbReference type="GO" id="GO:0005524">
    <property type="term" value="F:ATP binding"/>
    <property type="evidence" value="ECO:0007669"/>
    <property type="project" value="UniProtKB-UniRule"/>
</dbReference>
<evidence type="ECO:0000256" key="1">
    <source>
        <dbReference type="ARBA" id="ARBA00000877"/>
    </source>
</evidence>
<feature type="transmembrane region" description="Helical" evidence="10">
    <location>
        <begin position="65"/>
        <end position="83"/>
    </location>
</feature>
<evidence type="ECO:0000256" key="2">
    <source>
        <dbReference type="ARBA" id="ARBA00022475"/>
    </source>
</evidence>
<keyword evidence="7 10" id="KW-0067">ATP-binding</keyword>
<evidence type="ECO:0000256" key="8">
    <source>
        <dbReference type="ARBA" id="ARBA00022989"/>
    </source>
</evidence>
<dbReference type="InterPro" id="IPR045585">
    <property type="entry name" value="CdaA_N"/>
</dbReference>
<keyword evidence="4 10" id="KW-0812">Transmembrane</keyword>
<comment type="catalytic activity">
    <reaction evidence="1 10">
        <text>2 ATP = 3',3'-c-di-AMP + 2 diphosphate</text>
        <dbReference type="Rhea" id="RHEA:35655"/>
        <dbReference type="ChEBI" id="CHEBI:30616"/>
        <dbReference type="ChEBI" id="CHEBI:33019"/>
        <dbReference type="ChEBI" id="CHEBI:71500"/>
        <dbReference type="EC" id="2.7.7.85"/>
    </reaction>
</comment>
<dbReference type="PANTHER" id="PTHR34185:SF1">
    <property type="entry name" value="DIADENYLATE CYCLASE"/>
    <property type="match status" value="1"/>
</dbReference>
<comment type="subunit">
    <text evidence="10">Probably a homodimer.</text>
</comment>
<evidence type="ECO:0000256" key="5">
    <source>
        <dbReference type="ARBA" id="ARBA00022695"/>
    </source>
</evidence>
<sequence length="257" mass="28986">MCESLFWLKNLFSPKDFLELILLTGIFYTFYSFLVKYKGLRLIAGLSVFIVLWLLAVIFDLPTLTWLFQQLWGIFLFALIVIFQPELRRALQSFSGRGIFYHRYSRAKTIKKVIKAISYMAEKQIGALIVFERNIPVANLSEGCVKLDAVVSPELLITIFFPLTPLHDGAVIIRNNRITHASCVLPLAQGVEIDTKLGTRHRAAIGITQNSDALAVVVSEETGFISLAVGGKLYRNLSEEELKEILFKELGIDDKEG</sequence>
<dbReference type="Gene3D" id="3.40.1700.10">
    <property type="entry name" value="DNA integrity scanning protein, DisA, N-terminal domain"/>
    <property type="match status" value="1"/>
</dbReference>
<dbReference type="HAMAP" id="MF_01499">
    <property type="entry name" value="DacA"/>
    <property type="match status" value="1"/>
</dbReference>
<dbReference type="PROSITE" id="PS51794">
    <property type="entry name" value="DAC"/>
    <property type="match status" value="1"/>
</dbReference>
<comment type="caution">
    <text evidence="12">The sequence shown here is derived from an EMBL/GenBank/DDBJ whole genome shotgun (WGS) entry which is preliminary data.</text>
</comment>
<protein>
    <recommendedName>
        <fullName evidence="10">Diadenylate cyclase</fullName>
        <shortName evidence="10">DAC</shortName>
        <ecNumber evidence="10">2.7.7.85</ecNumber>
    </recommendedName>
    <alternativeName>
        <fullName evidence="10">Cyclic-di-AMP synthase</fullName>
        <shortName evidence="10">c-di-AMP synthase</shortName>
    </alternativeName>
</protein>
<gene>
    <name evidence="10" type="primary">dacA</name>
    <name evidence="12" type="ORF">EYH37_00475</name>
</gene>
<name>A0A9D0YPZ2_AQUAO</name>
<evidence type="ECO:0000259" key="11">
    <source>
        <dbReference type="PROSITE" id="PS51794"/>
    </source>
</evidence>
<dbReference type="InterPro" id="IPR050338">
    <property type="entry name" value="DisA"/>
</dbReference>
<evidence type="ECO:0000256" key="10">
    <source>
        <dbReference type="HAMAP-Rule" id="MF_01499"/>
    </source>
</evidence>
<feature type="domain" description="DAC" evidence="11">
    <location>
        <begin position="84"/>
        <end position="239"/>
    </location>
</feature>
<dbReference type="PIRSF" id="PIRSF004793">
    <property type="entry name" value="UCP004793"/>
    <property type="match status" value="1"/>
</dbReference>
<comment type="caution">
    <text evidence="10">Lacks conserved residue(s) required for the propagation of feature annotation.</text>
</comment>
<dbReference type="Pfam" id="PF19293">
    <property type="entry name" value="CdaA_N"/>
    <property type="match status" value="1"/>
</dbReference>
<evidence type="ECO:0000256" key="4">
    <source>
        <dbReference type="ARBA" id="ARBA00022692"/>
    </source>
</evidence>
<dbReference type="GO" id="GO:0106408">
    <property type="term" value="F:diadenylate cyclase activity"/>
    <property type="evidence" value="ECO:0007669"/>
    <property type="project" value="UniProtKB-EC"/>
</dbReference>
<evidence type="ECO:0000313" key="12">
    <source>
        <dbReference type="EMBL" id="HIP97834.1"/>
    </source>
</evidence>
<dbReference type="AlphaFoldDB" id="A0A9D0YPZ2"/>
<evidence type="ECO:0000313" key="13">
    <source>
        <dbReference type="Proteomes" id="UP000606463"/>
    </source>
</evidence>
<dbReference type="PANTHER" id="PTHR34185">
    <property type="entry name" value="DIADENYLATE CYCLASE"/>
    <property type="match status" value="1"/>
</dbReference>
<keyword evidence="9 10" id="KW-0472">Membrane</keyword>
<dbReference type="SUPFAM" id="SSF143597">
    <property type="entry name" value="YojJ-like"/>
    <property type="match status" value="1"/>
</dbReference>
<dbReference type="InterPro" id="IPR034701">
    <property type="entry name" value="CdaA"/>
</dbReference>
<keyword evidence="6 10" id="KW-0547">Nucleotide-binding</keyword>
<feature type="transmembrane region" description="Helical" evidence="10">
    <location>
        <begin position="42"/>
        <end position="59"/>
    </location>
</feature>
<evidence type="ECO:0000256" key="7">
    <source>
        <dbReference type="ARBA" id="ARBA00022840"/>
    </source>
</evidence>
<keyword evidence="8 10" id="KW-1133">Transmembrane helix</keyword>
<evidence type="ECO:0000256" key="9">
    <source>
        <dbReference type="ARBA" id="ARBA00023136"/>
    </source>
</evidence>
<accession>A0A9D0YPZ2</accession>
<organism evidence="12 13">
    <name type="scientific">Aquifex aeolicus</name>
    <dbReference type="NCBI Taxonomy" id="63363"/>
    <lineage>
        <taxon>Bacteria</taxon>
        <taxon>Pseudomonadati</taxon>
        <taxon>Aquificota</taxon>
        <taxon>Aquificia</taxon>
        <taxon>Aquificales</taxon>
        <taxon>Aquificaceae</taxon>
        <taxon>Aquifex</taxon>
    </lineage>
</organism>
<dbReference type="NCBIfam" id="TIGR00159">
    <property type="entry name" value="diadenylate cyclase CdaA"/>
    <property type="match status" value="1"/>
</dbReference>
<dbReference type="GO" id="GO:0006171">
    <property type="term" value="P:cAMP biosynthetic process"/>
    <property type="evidence" value="ECO:0007669"/>
    <property type="project" value="InterPro"/>
</dbReference>
<evidence type="ECO:0000256" key="3">
    <source>
        <dbReference type="ARBA" id="ARBA00022679"/>
    </source>
</evidence>
<comment type="function">
    <text evidence="10">Catalyzes the condensation of 2 ATP molecules into cyclic di-AMP (c-di-AMP), a second messenger used to regulate differing processes in different bacteria.</text>
</comment>
<dbReference type="InterPro" id="IPR036888">
    <property type="entry name" value="DNA_integrity_DisA_N_sf"/>
</dbReference>
<dbReference type="InterPro" id="IPR014046">
    <property type="entry name" value="C-di-AMP_synthase"/>
</dbReference>
<dbReference type="FunFam" id="3.40.1700.10:FF:000002">
    <property type="entry name" value="Diadenylate cyclase"/>
    <property type="match status" value="1"/>
</dbReference>